<reference evidence="2 3" key="1">
    <citation type="submission" date="2017-09" db="EMBL/GenBank/DDBJ databases">
        <title>Depth-based differentiation of microbial function through sediment-hosted aquifers and enrichment of novel symbionts in the deep terrestrial subsurface.</title>
        <authorList>
            <person name="Probst A.J."/>
            <person name="Ladd B."/>
            <person name="Jarett J.K."/>
            <person name="Geller-Mcgrath D.E."/>
            <person name="Sieber C.M."/>
            <person name="Emerson J.B."/>
            <person name="Anantharaman K."/>
            <person name="Thomas B.C."/>
            <person name="Malmstrom R."/>
            <person name="Stieglmeier M."/>
            <person name="Klingl A."/>
            <person name="Woyke T."/>
            <person name="Ryan C.M."/>
            <person name="Banfield J.F."/>
        </authorList>
    </citation>
    <scope>NUCLEOTIDE SEQUENCE [LARGE SCALE GENOMIC DNA]</scope>
    <source>
        <strain evidence="2">CG22_combo_CG10-13_8_21_14_all_32_8</strain>
    </source>
</reference>
<evidence type="ECO:0000256" key="1">
    <source>
        <dbReference type="SAM" id="SignalP"/>
    </source>
</evidence>
<evidence type="ECO:0000313" key="3">
    <source>
        <dbReference type="Proteomes" id="UP000229176"/>
    </source>
</evidence>
<protein>
    <submittedName>
        <fullName evidence="2">Uncharacterized protein</fullName>
    </submittedName>
</protein>
<accession>A0A2H0CGX3</accession>
<name>A0A2H0CGX3_9BACT</name>
<comment type="caution">
    <text evidence="2">The sequence shown here is derived from an EMBL/GenBank/DDBJ whole genome shotgun (WGS) entry which is preliminary data.</text>
</comment>
<proteinExistence type="predicted"/>
<dbReference type="AlphaFoldDB" id="A0A2H0CGX3"/>
<feature type="chain" id="PRO_5013816210" evidence="1">
    <location>
        <begin position="24"/>
        <end position="210"/>
    </location>
</feature>
<keyword evidence="1" id="KW-0732">Signal</keyword>
<feature type="signal peptide" evidence="1">
    <location>
        <begin position="1"/>
        <end position="23"/>
    </location>
</feature>
<dbReference type="Proteomes" id="UP000229176">
    <property type="component" value="Unassembled WGS sequence"/>
</dbReference>
<sequence length="210" mass="21930">MKKNLYKKFVVSFLILVFVTQFYSTVENAFAVTDNVVVNLTVTSGISITANTTPVTLLPALSIANESAYGRSSFTVITNDPDGYTLGVLATTDPALKQGVVDSFADYTEAVAGVPEVWSVASGAKEFGFSVYGADEVAGYGTGTCDASGVITGTLNFEGFSTLNNEIATNPDVTLPAGTETFVCFQVQQNDVFAAEGAYSATITGTATVL</sequence>
<organism evidence="2 3">
    <name type="scientific">Candidatus Nomurabacteria bacterium CG22_combo_CG10-13_8_21_14_all_32_8</name>
    <dbReference type="NCBI Taxonomy" id="1974732"/>
    <lineage>
        <taxon>Bacteria</taxon>
        <taxon>Candidatus Nomuraibacteriota</taxon>
    </lineage>
</organism>
<gene>
    <name evidence="2" type="ORF">COW91_00635</name>
</gene>
<dbReference type="EMBL" id="PCTI01000010">
    <property type="protein sequence ID" value="PIP69154.1"/>
    <property type="molecule type" value="Genomic_DNA"/>
</dbReference>
<evidence type="ECO:0000313" key="2">
    <source>
        <dbReference type="EMBL" id="PIP69154.1"/>
    </source>
</evidence>